<keyword evidence="3" id="KW-1185">Reference proteome</keyword>
<dbReference type="AlphaFoldDB" id="A0A8H3XDV9"/>
<organism evidence="2 3">
    <name type="scientific">Gigaspora margarita</name>
    <dbReference type="NCBI Taxonomy" id="4874"/>
    <lineage>
        <taxon>Eukaryota</taxon>
        <taxon>Fungi</taxon>
        <taxon>Fungi incertae sedis</taxon>
        <taxon>Mucoromycota</taxon>
        <taxon>Glomeromycotina</taxon>
        <taxon>Glomeromycetes</taxon>
        <taxon>Diversisporales</taxon>
        <taxon>Gigasporaceae</taxon>
        <taxon>Gigaspora</taxon>
    </lineage>
</organism>
<sequence>MFTNKRRYISDSNNSDSNISDSNEINESSEEEKMIHLDLTGKISLARSIHPHDEKQQKELQQLLVTWLITDA</sequence>
<name>A0A8H3XDV9_GIGMA</name>
<comment type="caution">
    <text evidence="2">The sequence shown here is derived from an EMBL/GenBank/DDBJ whole genome shotgun (WGS) entry which is preliminary data.</text>
</comment>
<accession>A0A8H3XDV9</accession>
<reference evidence="2 3" key="1">
    <citation type="journal article" date="2019" name="Environ. Microbiol.">
        <title>At the nexus of three kingdoms: the genome of the mycorrhizal fungus Gigaspora margarita provides insights into plant, endobacterial and fungal interactions.</title>
        <authorList>
            <person name="Venice F."/>
            <person name="Ghignone S."/>
            <person name="Salvioli di Fossalunga A."/>
            <person name="Amselem J."/>
            <person name="Novero M."/>
            <person name="Xianan X."/>
            <person name="Sedzielewska Toro K."/>
            <person name="Morin E."/>
            <person name="Lipzen A."/>
            <person name="Grigoriev I.V."/>
            <person name="Henrissat B."/>
            <person name="Martin F.M."/>
            <person name="Bonfante P."/>
        </authorList>
    </citation>
    <scope>NUCLEOTIDE SEQUENCE [LARGE SCALE GENOMIC DNA]</scope>
    <source>
        <strain evidence="2 3">BEG34</strain>
    </source>
</reference>
<protein>
    <submittedName>
        <fullName evidence="2">Uncharacterized protein</fullName>
    </submittedName>
</protein>
<dbReference type="Proteomes" id="UP000439903">
    <property type="component" value="Unassembled WGS sequence"/>
</dbReference>
<proteinExistence type="predicted"/>
<evidence type="ECO:0000256" key="1">
    <source>
        <dbReference type="SAM" id="MobiDB-lite"/>
    </source>
</evidence>
<feature type="compositionally biased region" description="Low complexity" evidence="1">
    <location>
        <begin position="10"/>
        <end position="26"/>
    </location>
</feature>
<gene>
    <name evidence="2" type="ORF">F8M41_001788</name>
</gene>
<feature type="region of interest" description="Disordered" evidence="1">
    <location>
        <begin position="1"/>
        <end position="32"/>
    </location>
</feature>
<evidence type="ECO:0000313" key="3">
    <source>
        <dbReference type="Proteomes" id="UP000439903"/>
    </source>
</evidence>
<evidence type="ECO:0000313" key="2">
    <source>
        <dbReference type="EMBL" id="KAF0453212.1"/>
    </source>
</evidence>
<dbReference type="EMBL" id="WTPW01001146">
    <property type="protein sequence ID" value="KAF0453212.1"/>
    <property type="molecule type" value="Genomic_DNA"/>
</dbReference>